<evidence type="ECO:0000313" key="2">
    <source>
        <dbReference type="EMBL" id="EJW77262.1"/>
    </source>
</evidence>
<reference evidence="3" key="1">
    <citation type="submission" date="2012-08" db="EMBL/GenBank/DDBJ databases">
        <title>The Genome Sequence of Wuchereria bancrofti.</title>
        <authorList>
            <person name="Nutman T.B."/>
            <person name="Fink D.L."/>
            <person name="Russ C."/>
            <person name="Young S."/>
            <person name="Zeng Q."/>
            <person name="Koehrsen M."/>
            <person name="Alvarado L."/>
            <person name="Berlin A."/>
            <person name="Chapman S.B."/>
            <person name="Chen Z."/>
            <person name="Freedman E."/>
            <person name="Gellesch M."/>
            <person name="Goldberg J."/>
            <person name="Griggs A."/>
            <person name="Gujja S."/>
            <person name="Heilman E.R."/>
            <person name="Heiman D."/>
            <person name="Hepburn T."/>
            <person name="Howarth C."/>
            <person name="Jen D."/>
            <person name="Larson L."/>
            <person name="Lewis B."/>
            <person name="Mehta T."/>
            <person name="Park D."/>
            <person name="Pearson M."/>
            <person name="Roberts A."/>
            <person name="Saif S."/>
            <person name="Shea T."/>
            <person name="Shenoy N."/>
            <person name="Sisk P."/>
            <person name="Stolte C."/>
            <person name="Sykes S."/>
            <person name="Walk T."/>
            <person name="White J."/>
            <person name="Yandava C."/>
            <person name="Haas B."/>
            <person name="Henn M.R."/>
            <person name="Nusbaum C."/>
            <person name="Birren B."/>
        </authorList>
    </citation>
    <scope>NUCLEOTIDE SEQUENCE [LARGE SCALE GENOMIC DNA]</scope>
    <source>
        <strain evidence="3">NA</strain>
    </source>
</reference>
<dbReference type="EMBL" id="ADBV01008002">
    <property type="protein sequence ID" value="EJW77262.1"/>
    <property type="molecule type" value="Genomic_DNA"/>
</dbReference>
<comment type="caution">
    <text evidence="2">The sequence shown here is derived from an EMBL/GenBank/DDBJ whole genome shotgun (WGS) entry which is preliminary data.</text>
</comment>
<accession>J9EJQ2</accession>
<sequence>MTRSTVNSYAVQSTSEDDDDLELVVDSDEDYGVDNDRKDDVMSESSMANDKANQRLGGISKKKRHYLTQSISLEMDYQEDPPFKS</sequence>
<feature type="region of interest" description="Disordered" evidence="1">
    <location>
        <begin position="1"/>
        <end position="61"/>
    </location>
</feature>
<evidence type="ECO:0000256" key="1">
    <source>
        <dbReference type="SAM" id="MobiDB-lite"/>
    </source>
</evidence>
<evidence type="ECO:0000313" key="3">
    <source>
        <dbReference type="Proteomes" id="UP000004810"/>
    </source>
</evidence>
<feature type="compositionally biased region" description="Acidic residues" evidence="1">
    <location>
        <begin position="15"/>
        <end position="33"/>
    </location>
</feature>
<proteinExistence type="predicted"/>
<protein>
    <submittedName>
        <fullName evidence="2">Uncharacterized protein</fullName>
    </submittedName>
</protein>
<dbReference type="Proteomes" id="UP000004810">
    <property type="component" value="Unassembled WGS sequence"/>
</dbReference>
<gene>
    <name evidence="2" type="ORF">WUBG_11829</name>
</gene>
<dbReference type="AlphaFoldDB" id="J9EJQ2"/>
<name>J9EJQ2_WUCBA</name>
<organism evidence="2 3">
    <name type="scientific">Wuchereria bancrofti</name>
    <dbReference type="NCBI Taxonomy" id="6293"/>
    <lineage>
        <taxon>Eukaryota</taxon>
        <taxon>Metazoa</taxon>
        <taxon>Ecdysozoa</taxon>
        <taxon>Nematoda</taxon>
        <taxon>Chromadorea</taxon>
        <taxon>Rhabditida</taxon>
        <taxon>Spirurina</taxon>
        <taxon>Spiruromorpha</taxon>
        <taxon>Filarioidea</taxon>
        <taxon>Onchocercidae</taxon>
        <taxon>Wuchereria</taxon>
    </lineage>
</organism>
<feature type="compositionally biased region" description="Polar residues" evidence="1">
    <location>
        <begin position="1"/>
        <end position="14"/>
    </location>
</feature>